<sequence length="263" mass="28945">MHTPSSTTRPAAPHRERGIALFVVIVFVMLSMLLALWASRTAIFNEMVVGNDADYQRAFEAAQSLIQDAELDIQQFDTTGYRADDNAALTAVYDNNIVGFSNHRSTSPFCENGLCVKRRGRQDFWNNHTDTTEADDPEVSFEQMTRANNAGKRGGARYGQFTGALSKNASDDDAPHNAILAERDADDRGGWYWIEVLSYADPDAVGGAGLIVNDAPNAAAPTDLLDLRLKPSVVYRITAWARGLKPNSTAVIQETYARTRLQD</sequence>
<feature type="transmembrane region" description="Helical" evidence="1">
    <location>
        <begin position="19"/>
        <end position="38"/>
    </location>
</feature>
<keyword evidence="1" id="KW-0472">Membrane</keyword>
<keyword evidence="1" id="KW-0812">Transmembrane</keyword>
<dbReference type="InterPro" id="IPR025746">
    <property type="entry name" value="PilX_N_dom"/>
</dbReference>
<proteinExistence type="predicted"/>
<dbReference type="RefSeq" id="WP_207575516.1">
    <property type="nucleotide sequence ID" value="NZ_JAFNME010000019.1"/>
</dbReference>
<evidence type="ECO:0000256" key="1">
    <source>
        <dbReference type="SAM" id="Phobius"/>
    </source>
</evidence>
<dbReference type="Proteomes" id="UP000664731">
    <property type="component" value="Unassembled WGS sequence"/>
</dbReference>
<accession>A0A939H191</accession>
<dbReference type="Pfam" id="PF14341">
    <property type="entry name" value="PilX_N"/>
    <property type="match status" value="1"/>
</dbReference>
<reference evidence="4" key="1">
    <citation type="submission" date="2021-03" db="EMBL/GenBank/DDBJ databases">
        <title>Comamonas denitrificans.</title>
        <authorList>
            <person name="Finster K."/>
        </authorList>
    </citation>
    <scope>NUCLEOTIDE SEQUENCE</scope>
    <source>
        <strain evidence="4">MM2021_4</strain>
    </source>
</reference>
<gene>
    <name evidence="4" type="ORF">J1777_09610</name>
</gene>
<evidence type="ECO:0000313" key="4">
    <source>
        <dbReference type="EMBL" id="MBO1250075.1"/>
    </source>
</evidence>
<dbReference type="AlphaFoldDB" id="A0A939H191"/>
<dbReference type="EMBL" id="JAFNME010000019">
    <property type="protein sequence ID" value="MBO1250075.1"/>
    <property type="molecule type" value="Genomic_DNA"/>
</dbReference>
<comment type="caution">
    <text evidence="4">The sequence shown here is derived from an EMBL/GenBank/DDBJ whole genome shotgun (WGS) entry which is preliminary data.</text>
</comment>
<organism evidence="4 5">
    <name type="scientific">Comamonas denitrificans</name>
    <dbReference type="NCBI Taxonomy" id="117506"/>
    <lineage>
        <taxon>Bacteria</taxon>
        <taxon>Pseudomonadati</taxon>
        <taxon>Pseudomonadota</taxon>
        <taxon>Betaproteobacteria</taxon>
        <taxon>Burkholderiales</taxon>
        <taxon>Comamonadaceae</taxon>
        <taxon>Comamonas</taxon>
    </lineage>
</organism>
<feature type="domain" description="PilX/PilW C-terminal" evidence="2">
    <location>
        <begin position="112"/>
        <end position="258"/>
    </location>
</feature>
<evidence type="ECO:0000259" key="2">
    <source>
        <dbReference type="Pfam" id="PF13681"/>
    </source>
</evidence>
<dbReference type="Pfam" id="PF13681">
    <property type="entry name" value="PilX"/>
    <property type="match status" value="1"/>
</dbReference>
<protein>
    <submittedName>
        <fullName evidence="4">Pilus assembly protein PilX</fullName>
    </submittedName>
</protein>
<keyword evidence="1" id="KW-1133">Transmembrane helix</keyword>
<keyword evidence="5" id="KW-1185">Reference proteome</keyword>
<evidence type="ECO:0000259" key="3">
    <source>
        <dbReference type="Pfam" id="PF14341"/>
    </source>
</evidence>
<evidence type="ECO:0000313" key="5">
    <source>
        <dbReference type="Proteomes" id="UP000664731"/>
    </source>
</evidence>
<dbReference type="InterPro" id="IPR025205">
    <property type="entry name" value="PilX/PilW_C"/>
</dbReference>
<name>A0A939H191_9BURK</name>
<feature type="domain" description="Type 4 fimbrial biogenesis protein PilX N-terminal" evidence="3">
    <location>
        <begin position="17"/>
        <end position="64"/>
    </location>
</feature>